<dbReference type="EMBL" id="BGPR01002171">
    <property type="protein sequence ID" value="GBM68987.1"/>
    <property type="molecule type" value="Genomic_DNA"/>
</dbReference>
<evidence type="ECO:0000313" key="3">
    <source>
        <dbReference type="Proteomes" id="UP000499080"/>
    </source>
</evidence>
<keyword evidence="3" id="KW-1185">Reference proteome</keyword>
<feature type="compositionally biased region" description="Basic residues" evidence="1">
    <location>
        <begin position="8"/>
        <end position="24"/>
    </location>
</feature>
<organism evidence="2 3">
    <name type="scientific">Araneus ventricosus</name>
    <name type="common">Orbweaver spider</name>
    <name type="synonym">Epeira ventricosa</name>
    <dbReference type="NCBI Taxonomy" id="182803"/>
    <lineage>
        <taxon>Eukaryota</taxon>
        <taxon>Metazoa</taxon>
        <taxon>Ecdysozoa</taxon>
        <taxon>Arthropoda</taxon>
        <taxon>Chelicerata</taxon>
        <taxon>Arachnida</taxon>
        <taxon>Araneae</taxon>
        <taxon>Araneomorphae</taxon>
        <taxon>Entelegynae</taxon>
        <taxon>Araneoidea</taxon>
        <taxon>Araneidae</taxon>
        <taxon>Araneus</taxon>
    </lineage>
</organism>
<comment type="caution">
    <text evidence="2">The sequence shown here is derived from an EMBL/GenBank/DDBJ whole genome shotgun (WGS) entry which is preliminary data.</text>
</comment>
<dbReference type="Proteomes" id="UP000499080">
    <property type="component" value="Unassembled WGS sequence"/>
</dbReference>
<protein>
    <submittedName>
        <fullName evidence="2">Uncharacterized protein</fullName>
    </submittedName>
</protein>
<accession>A0A4Y2HU65</accession>
<gene>
    <name evidence="2" type="ORF">AVEN_158810_1</name>
</gene>
<evidence type="ECO:0000256" key="1">
    <source>
        <dbReference type="SAM" id="MobiDB-lite"/>
    </source>
</evidence>
<proteinExistence type="predicted"/>
<feature type="region of interest" description="Disordered" evidence="1">
    <location>
        <begin position="1"/>
        <end position="90"/>
    </location>
</feature>
<evidence type="ECO:0000313" key="2">
    <source>
        <dbReference type="EMBL" id="GBM68987.1"/>
    </source>
</evidence>
<reference evidence="2 3" key="1">
    <citation type="journal article" date="2019" name="Sci. Rep.">
        <title>Orb-weaving spider Araneus ventricosus genome elucidates the spidroin gene catalogue.</title>
        <authorList>
            <person name="Kono N."/>
            <person name="Nakamura H."/>
            <person name="Ohtoshi R."/>
            <person name="Moran D.A.P."/>
            <person name="Shinohara A."/>
            <person name="Yoshida Y."/>
            <person name="Fujiwara M."/>
            <person name="Mori M."/>
            <person name="Tomita M."/>
            <person name="Arakawa K."/>
        </authorList>
    </citation>
    <scope>NUCLEOTIDE SEQUENCE [LARGE SCALE GENOMIC DNA]</scope>
</reference>
<name>A0A4Y2HU65_ARAVE</name>
<dbReference type="AlphaFoldDB" id="A0A4Y2HU65"/>
<sequence length="90" mass="9966">MSLQRLSKVPKRAQPHRLSNKSRSHSCASHAQPHPHSLTSTTSQQDHVKAVDAQTGNDPEERISNTNDPRNSHQPEESLPNEVIAPICSE</sequence>